<dbReference type="InterPro" id="IPR043519">
    <property type="entry name" value="NT_sf"/>
</dbReference>
<keyword evidence="2" id="KW-1133">Transmembrane helix</keyword>
<name>A0A7S0XYV0_HEMAN</name>
<dbReference type="EMBL" id="HBFK01024059">
    <property type="protein sequence ID" value="CAD8748343.1"/>
    <property type="molecule type" value="Transcribed_RNA"/>
</dbReference>
<protein>
    <submittedName>
        <fullName evidence="3">Uncharacterized protein</fullName>
    </submittedName>
</protein>
<keyword evidence="2" id="KW-0472">Membrane</keyword>
<evidence type="ECO:0000256" key="2">
    <source>
        <dbReference type="SAM" id="Phobius"/>
    </source>
</evidence>
<accession>A0A7S0XYV0</accession>
<keyword evidence="2" id="KW-0812">Transmembrane</keyword>
<feature type="transmembrane region" description="Helical" evidence="2">
    <location>
        <begin position="224"/>
        <end position="241"/>
    </location>
</feature>
<reference evidence="3" key="1">
    <citation type="submission" date="2021-01" db="EMBL/GenBank/DDBJ databases">
        <authorList>
            <person name="Corre E."/>
            <person name="Pelletier E."/>
            <person name="Niang G."/>
            <person name="Scheremetjew M."/>
            <person name="Finn R."/>
            <person name="Kale V."/>
            <person name="Holt S."/>
            <person name="Cochrane G."/>
            <person name="Meng A."/>
            <person name="Brown T."/>
            <person name="Cohen L."/>
        </authorList>
    </citation>
    <scope>NUCLEOTIDE SEQUENCE</scope>
    <source>
        <strain evidence="3">CCMP441</strain>
    </source>
</reference>
<sequence>MEEGGCSGLGEIKAESWRENATVGFVNGSHYVSYPQPVPLLGIWIQPGVYREEGSIPDHVIRCSRDGASWFPVPAKQTMLRYHAGGGLVSPEGGNVWVLQVSAPYQVYFLDARNAFMVLATAGFSVIGRLRGGERAHKWLLGWTSVSMFMPQACALLMTRLLGGSYFADALAIGITNIKYVLYVVGIAFQQHFIPIAFLAVAWDFFAVIFVWLLVYQQDQVPDVPALGVVCFCGLMVAVVMRRVALVQSGKIVQADMQHYDSIWARETSNPENLEQIRKIEEVASETSESRGLARQSCRQYVAKFRLDTNGTVQGVLREGSGLVGSGSSPPRHTGTSSLRGLSGDLSLGSTLFLGGSGIVPVACLDQMYAQATVALLELTEKAKQWALACGGCFPLHGRNNNGKTEFVKYRDVAADSELQGSIKFSSLKRHRRAIEKLIRSYNNDPSHLVDIARLAIVFDTLQDLCSCLRVIVGDHEVAVVRIKNRLSPNHNSRSSAGYRDVNINLNVHTGTTLATGAHTHVCEVQLMLRSFADVKTLEGHKRYVRYRDFRAQ</sequence>
<feature type="transmembrane region" description="Helical" evidence="2">
    <location>
        <begin position="170"/>
        <end position="189"/>
    </location>
</feature>
<dbReference type="Gene3D" id="3.30.460.10">
    <property type="entry name" value="Beta Polymerase, domain 2"/>
    <property type="match status" value="1"/>
</dbReference>
<feature type="region of interest" description="Disordered" evidence="1">
    <location>
        <begin position="320"/>
        <end position="340"/>
    </location>
</feature>
<evidence type="ECO:0000313" key="3">
    <source>
        <dbReference type="EMBL" id="CAD8748343.1"/>
    </source>
</evidence>
<dbReference type="AlphaFoldDB" id="A0A7S0XYV0"/>
<gene>
    <name evidence="3" type="ORF">HAND1043_LOCUS14840</name>
</gene>
<evidence type="ECO:0000256" key="1">
    <source>
        <dbReference type="SAM" id="MobiDB-lite"/>
    </source>
</evidence>
<organism evidence="3">
    <name type="scientific">Hemiselmis andersenii</name>
    <name type="common">Cryptophyte alga</name>
    <dbReference type="NCBI Taxonomy" id="464988"/>
    <lineage>
        <taxon>Eukaryota</taxon>
        <taxon>Cryptophyceae</taxon>
        <taxon>Cryptomonadales</taxon>
        <taxon>Hemiselmidaceae</taxon>
        <taxon>Hemiselmis</taxon>
    </lineage>
</organism>
<proteinExistence type="predicted"/>
<feature type="transmembrane region" description="Helical" evidence="2">
    <location>
        <begin position="196"/>
        <end position="218"/>
    </location>
</feature>